<sequence>MIVKKNQKIDTNYAVSVYASRYDLDDFSLGTCNDVGMSPIVAKQLIQDELSLEATPILNLASFVTTWMEPEAEDLIKQSSNKNFINYEEYPRVQEIHQRCVHILADLMNVPSDCNYVGTSTVGSSEAIMLAGLAHKFSWRNKRKKKHLDTSKPNIVMGANVQVCWDKFARYFDVEPRIISLKKDKYIISAEDVAPLIDENTICVAAVLGTTFTGEYDEIEEINDLLLNIKKEKGWDVPLHVDGASGGFIAMFSENTIKWDFRLEQVKSINLSGHKYGLVYPSVGWLLFKDEADVPEDLVFNVNYLGGQMPTYTLNFSRSSSMVIAQYYNFLRLGKRGYRKIVRNMLAVSDIVARGLVATGKFELLGHRRMAPVVSVALKNNKKYSVFNISGKLREHGWIVPAYTLPKGAEMVETLRIVVKENMSSMMARHFISSVEEVIKELETGSGNANKYQVPQPGKSIGVH</sequence>
<dbReference type="Gene3D" id="4.10.280.50">
    <property type="match status" value="1"/>
</dbReference>
<dbReference type="GO" id="GO:0004351">
    <property type="term" value="F:glutamate decarboxylase activity"/>
    <property type="evidence" value="ECO:0007669"/>
    <property type="project" value="UniProtKB-EC"/>
</dbReference>
<evidence type="ECO:0000256" key="7">
    <source>
        <dbReference type="PIRSR" id="PIRSR602129-50"/>
    </source>
</evidence>
<evidence type="ECO:0000313" key="11">
    <source>
        <dbReference type="Proteomes" id="UP000054725"/>
    </source>
</evidence>
<evidence type="ECO:0000256" key="3">
    <source>
        <dbReference type="ARBA" id="ARBA00012421"/>
    </source>
</evidence>
<dbReference type="SUPFAM" id="SSF53383">
    <property type="entry name" value="PLP-dependent transferases"/>
    <property type="match status" value="1"/>
</dbReference>
<dbReference type="GO" id="GO:0005829">
    <property type="term" value="C:cytosol"/>
    <property type="evidence" value="ECO:0007669"/>
    <property type="project" value="TreeGrafter"/>
</dbReference>
<dbReference type="PATRIC" id="fig|45070.6.peg.769"/>
<feature type="modified residue" description="N6-(pyridoxal phosphate)lysine" evidence="7">
    <location>
        <position position="275"/>
    </location>
</feature>
<dbReference type="Gene3D" id="3.40.640.10">
    <property type="entry name" value="Type I PLP-dependent aspartate aminotransferase-like (Major domain)"/>
    <property type="match status" value="1"/>
</dbReference>
<dbReference type="GO" id="GO:0030170">
    <property type="term" value="F:pyridoxal phosphate binding"/>
    <property type="evidence" value="ECO:0007669"/>
    <property type="project" value="InterPro"/>
</dbReference>
<dbReference type="NCBIfam" id="TIGR01788">
    <property type="entry name" value="Glu-decarb-GAD"/>
    <property type="match status" value="1"/>
</dbReference>
<evidence type="ECO:0000256" key="6">
    <source>
        <dbReference type="ARBA" id="ARBA00048868"/>
    </source>
</evidence>
<dbReference type="Gene3D" id="3.90.1150.160">
    <property type="match status" value="1"/>
</dbReference>
<name>A0A0W0WTU7_9GAMM</name>
<dbReference type="Pfam" id="PF00282">
    <property type="entry name" value="Pyridoxal_deC"/>
    <property type="match status" value="1"/>
</dbReference>
<proteinExistence type="inferred from homology"/>
<dbReference type="OrthoDB" id="9803665at2"/>
<dbReference type="RefSeq" id="WP_058503785.1">
    <property type="nucleotide sequence ID" value="NZ_CAAAIF010000001.1"/>
</dbReference>
<comment type="similarity">
    <text evidence="2 8">Belongs to the group II decarboxylase family.</text>
</comment>
<dbReference type="GO" id="GO:0006538">
    <property type="term" value="P:L-glutamate catabolic process"/>
    <property type="evidence" value="ECO:0007669"/>
    <property type="project" value="TreeGrafter"/>
</dbReference>
<evidence type="ECO:0000256" key="8">
    <source>
        <dbReference type="RuleBase" id="RU000382"/>
    </source>
</evidence>
<evidence type="ECO:0000313" key="10">
    <source>
        <dbReference type="EMBL" id="KTD35739.1"/>
    </source>
</evidence>
<keyword evidence="5 8" id="KW-0456">Lyase</keyword>
<dbReference type="InterPro" id="IPR015424">
    <property type="entry name" value="PyrdxlP-dep_Trfase"/>
</dbReference>
<keyword evidence="11" id="KW-1185">Reference proteome</keyword>
<dbReference type="FunFam" id="3.40.640.10:FF:000017">
    <property type="entry name" value="Glutamate decarboxylase"/>
    <property type="match status" value="1"/>
</dbReference>
<comment type="catalytic activity">
    <reaction evidence="6 9">
        <text>L-glutamate + H(+) = 4-aminobutanoate + CO2</text>
        <dbReference type="Rhea" id="RHEA:17785"/>
        <dbReference type="ChEBI" id="CHEBI:15378"/>
        <dbReference type="ChEBI" id="CHEBI:16526"/>
        <dbReference type="ChEBI" id="CHEBI:29985"/>
        <dbReference type="ChEBI" id="CHEBI:59888"/>
        <dbReference type="EC" id="4.1.1.15"/>
    </reaction>
</comment>
<reference evidence="10 11" key="1">
    <citation type="submission" date="2015-11" db="EMBL/GenBank/DDBJ databases">
        <title>Genomic analysis of 38 Legionella species identifies large and diverse effector repertoires.</title>
        <authorList>
            <person name="Burstein D."/>
            <person name="Amaro F."/>
            <person name="Zusman T."/>
            <person name="Lifshitz Z."/>
            <person name="Cohen O."/>
            <person name="Gilbert J.A."/>
            <person name="Pupko T."/>
            <person name="Shuman H.A."/>
            <person name="Segal G."/>
        </authorList>
    </citation>
    <scope>NUCLEOTIDE SEQUENCE [LARGE SCALE GENOMIC DNA]</scope>
    <source>
        <strain evidence="10 11">ATCC 49506</strain>
    </source>
</reference>
<evidence type="ECO:0000256" key="1">
    <source>
        <dbReference type="ARBA" id="ARBA00001933"/>
    </source>
</evidence>
<dbReference type="InterPro" id="IPR015421">
    <property type="entry name" value="PyrdxlP-dep_Trfase_major"/>
</dbReference>
<dbReference type="EC" id="4.1.1.15" evidence="3 9"/>
<dbReference type="AlphaFoldDB" id="A0A0W0WTU7"/>
<dbReference type="Proteomes" id="UP000054725">
    <property type="component" value="Unassembled WGS sequence"/>
</dbReference>
<evidence type="ECO:0000256" key="4">
    <source>
        <dbReference type="ARBA" id="ARBA00022898"/>
    </source>
</evidence>
<accession>A0A0W0WTU7</accession>
<dbReference type="PANTHER" id="PTHR43321:SF3">
    <property type="entry name" value="GLUTAMATE DECARBOXYLASE"/>
    <property type="match status" value="1"/>
</dbReference>
<dbReference type="InterPro" id="IPR010107">
    <property type="entry name" value="Glutamate_decarboxylase"/>
</dbReference>
<keyword evidence="9" id="KW-0210">Decarboxylase</keyword>
<dbReference type="STRING" id="45070.Lnau_0723"/>
<comment type="caution">
    <text evidence="10">The sequence shown here is derived from an EMBL/GenBank/DDBJ whole genome shotgun (WGS) entry which is preliminary data.</text>
</comment>
<keyword evidence="4 7" id="KW-0663">Pyridoxal phosphate</keyword>
<dbReference type="EMBL" id="LNYO01000013">
    <property type="protein sequence ID" value="KTD35739.1"/>
    <property type="molecule type" value="Genomic_DNA"/>
</dbReference>
<evidence type="ECO:0000256" key="9">
    <source>
        <dbReference type="RuleBase" id="RU361171"/>
    </source>
</evidence>
<evidence type="ECO:0000256" key="5">
    <source>
        <dbReference type="ARBA" id="ARBA00023239"/>
    </source>
</evidence>
<comment type="cofactor">
    <cofactor evidence="1 7 8">
        <name>pyridoxal 5'-phosphate</name>
        <dbReference type="ChEBI" id="CHEBI:597326"/>
    </cofactor>
</comment>
<evidence type="ECO:0000256" key="2">
    <source>
        <dbReference type="ARBA" id="ARBA00009533"/>
    </source>
</evidence>
<organism evidence="10 11">
    <name type="scientific">Legionella nautarum</name>
    <dbReference type="NCBI Taxonomy" id="45070"/>
    <lineage>
        <taxon>Bacteria</taxon>
        <taxon>Pseudomonadati</taxon>
        <taxon>Pseudomonadota</taxon>
        <taxon>Gammaproteobacteria</taxon>
        <taxon>Legionellales</taxon>
        <taxon>Legionellaceae</taxon>
        <taxon>Legionella</taxon>
    </lineage>
</organism>
<dbReference type="InterPro" id="IPR002129">
    <property type="entry name" value="PyrdxlP-dep_de-COase"/>
</dbReference>
<gene>
    <name evidence="10" type="primary">gadB</name>
    <name evidence="10" type="ORF">Lnau_0723</name>
</gene>
<protein>
    <recommendedName>
        <fullName evidence="3 9">Glutamate decarboxylase</fullName>
        <ecNumber evidence="3 9">4.1.1.15</ecNumber>
    </recommendedName>
</protein>
<dbReference type="PANTHER" id="PTHR43321">
    <property type="entry name" value="GLUTAMATE DECARBOXYLASE"/>
    <property type="match status" value="1"/>
</dbReference>